<comment type="caution">
    <text evidence="3">The sequence shown here is derived from an EMBL/GenBank/DDBJ whole genome shotgun (WGS) entry which is preliminary data.</text>
</comment>
<dbReference type="Proteomes" id="UP001501578">
    <property type="component" value="Unassembled WGS sequence"/>
</dbReference>
<feature type="region of interest" description="Disordered" evidence="1">
    <location>
        <begin position="23"/>
        <end position="42"/>
    </location>
</feature>
<dbReference type="PROSITE" id="PS51257">
    <property type="entry name" value="PROKAR_LIPOPROTEIN"/>
    <property type="match status" value="1"/>
</dbReference>
<protein>
    <recommendedName>
        <fullName evidence="5">Secreted protein</fullName>
    </recommendedName>
</protein>
<feature type="signal peptide" evidence="2">
    <location>
        <begin position="1"/>
        <end position="22"/>
    </location>
</feature>
<keyword evidence="2" id="KW-0732">Signal</keyword>
<sequence length="165" mass="17132">MKLRTFAAVAAMTASLAACGSAAESGGTTSASAPAAAAGSGSAQDAQLKFAQCMRENGIDMPDPQEGRMQIKVPEGTDKAKVDEAHKKCDKFLKEAAGERAGGMDPERRDKMVKFAQCLRENGVDVPDPGERGIMISSKPGDEDKVKKAQDACKHLAPGGPGQPS</sequence>
<feature type="chain" id="PRO_5045081862" description="Secreted protein" evidence="2">
    <location>
        <begin position="23"/>
        <end position="165"/>
    </location>
</feature>
<gene>
    <name evidence="3" type="ORF">GCM10009560_59330</name>
</gene>
<reference evidence="4" key="1">
    <citation type="journal article" date="2019" name="Int. J. Syst. Evol. Microbiol.">
        <title>The Global Catalogue of Microorganisms (GCM) 10K type strain sequencing project: providing services to taxonomists for standard genome sequencing and annotation.</title>
        <authorList>
            <consortium name="The Broad Institute Genomics Platform"/>
            <consortium name="The Broad Institute Genome Sequencing Center for Infectious Disease"/>
            <person name="Wu L."/>
            <person name="Ma J."/>
        </authorList>
    </citation>
    <scope>NUCLEOTIDE SEQUENCE [LARGE SCALE GENOMIC DNA]</scope>
    <source>
        <strain evidence="4">JCM 11136</strain>
    </source>
</reference>
<evidence type="ECO:0000256" key="1">
    <source>
        <dbReference type="SAM" id="MobiDB-lite"/>
    </source>
</evidence>
<evidence type="ECO:0000313" key="3">
    <source>
        <dbReference type="EMBL" id="GAA0944881.1"/>
    </source>
</evidence>
<name>A0ABP4B1Z9_9ACTN</name>
<evidence type="ECO:0008006" key="5">
    <source>
        <dbReference type="Google" id="ProtNLM"/>
    </source>
</evidence>
<feature type="compositionally biased region" description="Basic and acidic residues" evidence="1">
    <location>
        <begin position="140"/>
        <end position="154"/>
    </location>
</feature>
<keyword evidence="4" id="KW-1185">Reference proteome</keyword>
<dbReference type="RefSeq" id="WP_343953412.1">
    <property type="nucleotide sequence ID" value="NZ_BAAAHQ010000037.1"/>
</dbReference>
<evidence type="ECO:0000313" key="4">
    <source>
        <dbReference type="Proteomes" id="UP001501578"/>
    </source>
</evidence>
<dbReference type="EMBL" id="BAAAHQ010000037">
    <property type="protein sequence ID" value="GAA0944881.1"/>
    <property type="molecule type" value="Genomic_DNA"/>
</dbReference>
<proteinExistence type="predicted"/>
<feature type="region of interest" description="Disordered" evidence="1">
    <location>
        <begin position="122"/>
        <end position="165"/>
    </location>
</feature>
<organism evidence="3 4">
    <name type="scientific">Nonomuraea longicatena</name>
    <dbReference type="NCBI Taxonomy" id="83682"/>
    <lineage>
        <taxon>Bacteria</taxon>
        <taxon>Bacillati</taxon>
        <taxon>Actinomycetota</taxon>
        <taxon>Actinomycetes</taxon>
        <taxon>Streptosporangiales</taxon>
        <taxon>Streptosporangiaceae</taxon>
        <taxon>Nonomuraea</taxon>
    </lineage>
</organism>
<accession>A0ABP4B1Z9</accession>
<evidence type="ECO:0000256" key="2">
    <source>
        <dbReference type="SAM" id="SignalP"/>
    </source>
</evidence>